<comment type="caution">
    <text evidence="2">The sequence shown here is derived from an EMBL/GenBank/DDBJ whole genome shotgun (WGS) entry which is preliminary data.</text>
</comment>
<evidence type="ECO:0000256" key="1">
    <source>
        <dbReference type="SAM" id="MobiDB-lite"/>
    </source>
</evidence>
<organism evidence="2 3">
    <name type="scientific">Ferrimonas pelagia</name>
    <dbReference type="NCBI Taxonomy" id="1177826"/>
    <lineage>
        <taxon>Bacteria</taxon>
        <taxon>Pseudomonadati</taxon>
        <taxon>Pseudomonadota</taxon>
        <taxon>Gammaproteobacteria</taxon>
        <taxon>Alteromonadales</taxon>
        <taxon>Ferrimonadaceae</taxon>
        <taxon>Ferrimonas</taxon>
    </lineage>
</organism>
<protein>
    <submittedName>
        <fullName evidence="2">Uncharacterized protein</fullName>
    </submittedName>
</protein>
<feature type="region of interest" description="Disordered" evidence="1">
    <location>
        <begin position="1"/>
        <end position="42"/>
    </location>
</feature>
<gene>
    <name evidence="2" type="ORF">GCM10023333_08460</name>
</gene>
<dbReference type="EMBL" id="BAABJZ010000009">
    <property type="protein sequence ID" value="GAA4877467.1"/>
    <property type="molecule type" value="Genomic_DNA"/>
</dbReference>
<dbReference type="Proteomes" id="UP001499988">
    <property type="component" value="Unassembled WGS sequence"/>
</dbReference>
<accession>A0ABP9EFJ6</accession>
<reference evidence="3" key="1">
    <citation type="journal article" date="2019" name="Int. J. Syst. Evol. Microbiol.">
        <title>The Global Catalogue of Microorganisms (GCM) 10K type strain sequencing project: providing services to taxonomists for standard genome sequencing and annotation.</title>
        <authorList>
            <consortium name="The Broad Institute Genomics Platform"/>
            <consortium name="The Broad Institute Genome Sequencing Center for Infectious Disease"/>
            <person name="Wu L."/>
            <person name="Ma J."/>
        </authorList>
    </citation>
    <scope>NUCLEOTIDE SEQUENCE [LARGE SCALE GENOMIC DNA]</scope>
    <source>
        <strain evidence="3">JCM 18401</strain>
    </source>
</reference>
<keyword evidence="3" id="KW-1185">Reference proteome</keyword>
<sequence>MRRKARMPDRLIANQPGRLTAPSHGATQATTYRDTGHYDPTKRPNLANGLALTEPTWHVRKAKLSNRPG</sequence>
<name>A0ABP9EFJ6_9GAMM</name>
<evidence type="ECO:0000313" key="2">
    <source>
        <dbReference type="EMBL" id="GAA4877467.1"/>
    </source>
</evidence>
<proteinExistence type="predicted"/>
<evidence type="ECO:0000313" key="3">
    <source>
        <dbReference type="Proteomes" id="UP001499988"/>
    </source>
</evidence>